<reference evidence="2" key="1">
    <citation type="submission" date="2016-03" db="EMBL/GenBank/DDBJ databases">
        <title>Complete genome sequence of Solimmundus cernigliae, representing a novel lineage of polycyclic aromatic hydrocarbon degraders within the Gammaproteobacteria.</title>
        <authorList>
            <person name="Singleton D.R."/>
            <person name="Dickey A.N."/>
            <person name="Scholl E.H."/>
            <person name="Wright F.A."/>
            <person name="Aitken M.D."/>
        </authorList>
    </citation>
    <scope>NUCLEOTIDE SEQUENCE [LARGE SCALE GENOMIC DNA]</scope>
    <source>
        <strain evidence="2">TR3.2</strain>
    </source>
</reference>
<dbReference type="EMBL" id="CP014671">
    <property type="protein sequence ID" value="ANX04808.1"/>
    <property type="molecule type" value="Genomic_DNA"/>
</dbReference>
<dbReference type="Proteomes" id="UP000092952">
    <property type="component" value="Chromosome"/>
</dbReference>
<dbReference type="Gene3D" id="1.10.1660.10">
    <property type="match status" value="1"/>
</dbReference>
<dbReference type="KEGG" id="gbi:PG2T_11950"/>
<keyword evidence="2" id="KW-1185">Reference proteome</keyword>
<dbReference type="STRING" id="1810504.PG2T_11950"/>
<protein>
    <submittedName>
        <fullName evidence="1">MerR family transcriptional regulator</fullName>
    </submittedName>
</protein>
<gene>
    <name evidence="1" type="ORF">PG2T_11950</name>
</gene>
<dbReference type="OrthoDB" id="9799091at2"/>
<dbReference type="AlphaFoldDB" id="A0A1B1YVU0"/>
<accession>A0A1B1YVU0</accession>
<sequence length="102" mass="11397">MNQKEALIGTLLDESWLTLEQLAAACAADVEWLQQHLEAGLLPQAQSLDGVWRFSSATLRRARRLRQIERDFDAAPELAGLVGDLIEEIERLRARLALYGPG</sequence>
<dbReference type="InParanoid" id="A0A1B1YVU0"/>
<name>A0A1B1YVU0_9GAMM</name>
<organism evidence="1 2">
    <name type="scientific">Immundisolibacter cernigliae</name>
    <dbReference type="NCBI Taxonomy" id="1810504"/>
    <lineage>
        <taxon>Bacteria</taxon>
        <taxon>Pseudomonadati</taxon>
        <taxon>Pseudomonadota</taxon>
        <taxon>Gammaproteobacteria</taxon>
        <taxon>Immundisolibacterales</taxon>
        <taxon>Immundisolibacteraceae</taxon>
        <taxon>Immundisolibacter</taxon>
    </lineage>
</organism>
<evidence type="ECO:0000313" key="1">
    <source>
        <dbReference type="EMBL" id="ANX04808.1"/>
    </source>
</evidence>
<dbReference type="RefSeq" id="WP_068805761.1">
    <property type="nucleotide sequence ID" value="NZ_CP014671.1"/>
</dbReference>
<evidence type="ECO:0000313" key="2">
    <source>
        <dbReference type="Proteomes" id="UP000092952"/>
    </source>
</evidence>
<proteinExistence type="predicted"/>